<feature type="region of interest" description="Disordered" evidence="10">
    <location>
        <begin position="993"/>
        <end position="1021"/>
    </location>
</feature>
<organism evidence="12">
    <name type="scientific">Fagus sylvatica</name>
    <name type="common">Beechnut</name>
    <dbReference type="NCBI Taxonomy" id="28930"/>
    <lineage>
        <taxon>Eukaryota</taxon>
        <taxon>Viridiplantae</taxon>
        <taxon>Streptophyta</taxon>
        <taxon>Embryophyta</taxon>
        <taxon>Tracheophyta</taxon>
        <taxon>Spermatophyta</taxon>
        <taxon>Magnoliopsida</taxon>
        <taxon>eudicotyledons</taxon>
        <taxon>Gunneridae</taxon>
        <taxon>Pentapetalae</taxon>
        <taxon>rosids</taxon>
        <taxon>fabids</taxon>
        <taxon>Fagales</taxon>
        <taxon>Fagaceae</taxon>
        <taxon>Fagus</taxon>
    </lineage>
</organism>
<dbReference type="Pfam" id="PF01937">
    <property type="entry name" value="ARMT1-like_dom"/>
    <property type="match status" value="1"/>
</dbReference>
<feature type="compositionally biased region" description="Low complexity" evidence="10">
    <location>
        <begin position="1001"/>
        <end position="1014"/>
    </location>
</feature>
<dbReference type="GO" id="GO:0005829">
    <property type="term" value="C:cytosol"/>
    <property type="evidence" value="ECO:0007669"/>
    <property type="project" value="TreeGrafter"/>
</dbReference>
<evidence type="ECO:0000256" key="2">
    <source>
        <dbReference type="ARBA" id="ARBA00001967"/>
    </source>
</evidence>
<evidence type="ECO:0000256" key="9">
    <source>
        <dbReference type="ARBA" id="ARBA00023211"/>
    </source>
</evidence>
<dbReference type="Gene3D" id="3.40.50.10880">
    <property type="entry name" value="Uncharacterised protein PF01937, DUF89, domain 3"/>
    <property type="match status" value="1"/>
</dbReference>
<comment type="cofactor">
    <cofactor evidence="1">
        <name>Mn(2+)</name>
        <dbReference type="ChEBI" id="CHEBI:29035"/>
    </cofactor>
</comment>
<dbReference type="InterPro" id="IPR000477">
    <property type="entry name" value="RT_dom"/>
</dbReference>
<dbReference type="SUPFAM" id="SSF56672">
    <property type="entry name" value="DNA/RNA polymerases"/>
    <property type="match status" value="1"/>
</dbReference>
<evidence type="ECO:0000256" key="1">
    <source>
        <dbReference type="ARBA" id="ARBA00001936"/>
    </source>
</evidence>
<feature type="compositionally biased region" description="Basic and acidic residues" evidence="10">
    <location>
        <begin position="31"/>
        <end position="40"/>
    </location>
</feature>
<dbReference type="Gene3D" id="1.20.1700.10">
    <property type="entry name" value="AF1104-like"/>
    <property type="match status" value="1"/>
</dbReference>
<keyword evidence="4" id="KW-0479">Metal-binding</keyword>
<evidence type="ECO:0000256" key="5">
    <source>
        <dbReference type="ARBA" id="ARBA00022741"/>
    </source>
</evidence>
<feature type="domain" description="Reverse transcriptase" evidence="11">
    <location>
        <begin position="1549"/>
        <end position="1829"/>
    </location>
</feature>
<evidence type="ECO:0000256" key="3">
    <source>
        <dbReference type="ARBA" id="ARBA00022596"/>
    </source>
</evidence>
<dbReference type="Pfam" id="PF13966">
    <property type="entry name" value="zf-RVT"/>
    <property type="match status" value="1"/>
</dbReference>
<dbReference type="InterPro" id="IPR043502">
    <property type="entry name" value="DNA/RNA_pol_sf"/>
</dbReference>
<evidence type="ECO:0000256" key="8">
    <source>
        <dbReference type="ARBA" id="ARBA00022993"/>
    </source>
</evidence>
<dbReference type="NCBIfam" id="TIGR00555">
    <property type="entry name" value="panK_eukar"/>
    <property type="match status" value="1"/>
</dbReference>
<protein>
    <recommendedName>
        <fullName evidence="11">Reverse transcriptase domain-containing protein</fullName>
    </recommendedName>
</protein>
<dbReference type="EMBL" id="OIVN01003380">
    <property type="protein sequence ID" value="SPD10825.1"/>
    <property type="molecule type" value="Genomic_DNA"/>
</dbReference>
<comment type="cofactor">
    <cofactor evidence="2">
        <name>Ni(2+)</name>
        <dbReference type="ChEBI" id="CHEBI:49786"/>
    </cofactor>
</comment>
<dbReference type="FunFam" id="1.20.1700.10:FF:000002">
    <property type="entry name" value="Pantothenate kinase 2"/>
    <property type="match status" value="1"/>
</dbReference>
<keyword evidence="8" id="KW-0173">Coenzyme A biosynthesis</keyword>
<dbReference type="Gene3D" id="3.30.420.510">
    <property type="match status" value="1"/>
</dbReference>
<dbReference type="PANTHER" id="PTHR12280:SF20">
    <property type="entry name" value="4'-PHOSPHOPANTETHEINE PHOSPHATASE"/>
    <property type="match status" value="1"/>
</dbReference>
<dbReference type="GO" id="GO:0016787">
    <property type="term" value="F:hydrolase activity"/>
    <property type="evidence" value="ECO:0007669"/>
    <property type="project" value="UniProtKB-KW"/>
</dbReference>
<dbReference type="FunFam" id="3.30.420.40:FF:000442">
    <property type="entry name" value="Pantothenate kinase 1"/>
    <property type="match status" value="1"/>
</dbReference>
<keyword evidence="3" id="KW-0533">Nickel</keyword>
<dbReference type="Pfam" id="PF00078">
    <property type="entry name" value="RVT_1"/>
    <property type="match status" value="1"/>
</dbReference>
<evidence type="ECO:0000256" key="7">
    <source>
        <dbReference type="ARBA" id="ARBA00022840"/>
    </source>
</evidence>
<dbReference type="SUPFAM" id="SSF56219">
    <property type="entry name" value="DNase I-like"/>
    <property type="match status" value="1"/>
</dbReference>
<dbReference type="PROSITE" id="PS50878">
    <property type="entry name" value="RT_POL"/>
    <property type="match status" value="1"/>
</dbReference>
<dbReference type="GO" id="GO:0005524">
    <property type="term" value="F:ATP binding"/>
    <property type="evidence" value="ECO:0007669"/>
    <property type="project" value="InterPro"/>
</dbReference>
<evidence type="ECO:0000256" key="10">
    <source>
        <dbReference type="SAM" id="MobiDB-lite"/>
    </source>
</evidence>
<name>A0A2N9HFV6_FAGSY</name>
<keyword evidence="5" id="KW-0547">Nucleotide-binding</keyword>
<evidence type="ECO:0000259" key="11">
    <source>
        <dbReference type="PROSITE" id="PS50878"/>
    </source>
</evidence>
<evidence type="ECO:0000313" key="12">
    <source>
        <dbReference type="EMBL" id="SPD10825.1"/>
    </source>
</evidence>
<dbReference type="InterPro" id="IPR002791">
    <property type="entry name" value="ARMT1-like_metal-bd"/>
</dbReference>
<dbReference type="PANTHER" id="PTHR12280">
    <property type="entry name" value="PANTOTHENATE KINASE"/>
    <property type="match status" value="1"/>
</dbReference>
<dbReference type="InterPro" id="IPR036691">
    <property type="entry name" value="Endo/exonu/phosph_ase_sf"/>
</dbReference>
<dbReference type="CDD" id="cd01650">
    <property type="entry name" value="RT_nLTR_like"/>
    <property type="match status" value="1"/>
</dbReference>
<sequence length="2461" mass="273788">MAGLTEDKVLGINSIKGKEEDTKVIDQVIREEGGQGERDMAPPGGNSIHRSGSRPQLDLSKAAIEGNFEEKDPIILLPNQSDDISHLAIDIGGSLIKLVYFSRHEDRSINDKRKKTLKERLGISNGSRRSYPILGGRLHFVKFETSKINECLDFISSKQLHHGGMDSRWHSELLANDNAVIKATGGGAYKFADLFKERLGVGLDKEDEMNCLVAGANFLLKAIRHEAFTHMEGQKQFVQIDQNDLFPYLLVNIGSGVSMIKVDGEGKFQRVSGTNVGGGTYWGLGRLLTKCKSFDELLELSQMGDNRTIDMLVGDIYGGMDYSKIGLSASTIASSFGKAISENKELEDYRPEDISLSLLRMISYNIGQHAQSSKFQGLCASLGRIEARLMKCPFDLGAMASVLCPSGDSQISYLNALRFGLKRIFFGGFFIRGHAYTMDTISFAVQFWSKGDAQAMFLRHEGFLGALGAFMSYEKHGLDDLMVHQLVERFPMGAPYTGGKIHGPPLGDLNEKASLISWMEKFVQKGTEITAPVPMAPAGTTGLGGFEVPLSKGGTLRSDASALNVGVLHLVPTLRGVSTIGRPKNFFCRYEPNTIDLADHSELEYWFTVLSEHLPDLVDKAVASEGGTEDAKRRGDAFARAFSAHLARLMEEPTAYGKLGLANLLELREECLREFHFVDAYRSIKQRVKTLSMTPLPTLPPPPPTYYSNLPPPPPSATFSSLSTFPNPFPCFGTVPPQPQTTLAWPHLFSTQQIPYQPHIPYLKTPEITASQKTISQIPTIFPPPRKGALAARGKSKSSSGKASKEAVFQVGAKNFTLAFDGGLSCLQNHHGRFVEVAEYHGGAQRGGLRVPEGYRGKGWARFEREICSFFLSIAAPAKRATGHLRNGKQEPVGKTRDSCDLPAIVSQPAVHVNPLINLNKLAHVHLDPAALRPTQKTKFTWNPLNKTLRITKVEGGRRAAEWVGLRFKAQGLKKWASNVDESRTHGSSVLTSLEPQVNGCPSVDPSSCSDVSDTASEPRRLREGSEVWVDLAEPAHNLGEMVVVETTEFSNSEFEQGEPSNWTVELQEDERLDSLPSNADSENEEGWVSMPKVGTEVGDEEPVSPLLCAPIAMVVPSGVLTILEKLVPKPSQWVKSRHKGFCKLVEFPIESHEHECLALLQRIEADCFVKKATSAPRRNQAPSLKDKIDLPLVRSLWGNSFVDWEILPAIDTAGGCVADGLEWVGTGLYGPNNDGLRHGLWDELRSVRQKWGLPWCVFDDFNVVRFPSERRGCTRLTSHMMDFSDFIEESHLVDLPLGGGQYTWSSGSGNPSMSRIDRFLISGDWEDCYPDAVQKLLPRPLSDHYPILLEVGSMLRGKSPFRFENMWLSTEGFVERIQSWWSSYSFTGPPSLVLACKLKALKEDLKQWNHHEFSNVGFKQKQLLGELGVLNSKECSGSLSSSELDFCGTHILELENLAHLDETSWRQKSRVQWLKEGDNNTKFFHKIANSNRRHNYMEKIEVEGTTYHTDSEIRDKGDKSSGPDGFNMAFFQKCWSVVECDVLGFFEEVYEHGSFAHSLNATFVALIPKKSNAKNIRDFRPISLVGSVYKILSKVLANRLKRVLDGLVSESQNAFVGGRQTPDSVLIANECLDSHLRSHIPGVVCKLDIEKAYDHVNWDCLLFLLECMGFGFKWRTWIRTCISTVRFSIMINGSPSGFFGSTRGLRQGDPISPLLFLLIMEVLSQLLRRTEEARLIRGFKAGTGTISCLSISHLLFADDTIVFCDADCDQILHLRMVLAGFEAVTGLGVNMGKSELVPVGEVSNVDQLAELLCCRVGSLPMSYLGMPLGASFKASSVWNPILENIERKLAGWKKLYLSKGGRLTLLKSTLSSLPTYYLSLFTIPKHVAERIEKLQRNFLWGGLGEGFKHHLVGWNTVCRPIANGGLGIRRVAVTNRVLLGKWMWRFGREENHLWRRVIAAKYGLEAGGWSSLLPRGSHGCGLWKGIMVDRDLFFKHIELVPGLGDRILFWHDSWCGMIPLKALFPVMFSCSSDKSASLASLLSRSGEGDCRVWNFSFIRDFNDWEMEEVLSFFNLIHSKIPNNDGADVMKCTLSKHGRFEAKSFYQTLIAAWGKILTCDNLMKRGYSLAGWCCMCRNGWETGVHLLLHCSMASDLWSAVLRSFGVCWVLPNSIKDLLYGWYNCFGKHESEIWNLVPLCLFWMVWRERNLRIFDDIEHSTSKLVELFFGLLFDWARAGGLTPLKENEASLAVLPDLFMELDSMSEETRLLTLIEGVLAANIFDWGSRACVDLYHKGTIIEIYRMSRNKMQRPWRVDDFDVFKERMLGSGDKKPPPHRRALLFVDNSGADIVLGMLPLARELLRRGTEVVLVANSLPALNDVTAMEVPDIVAEAAKHCDILRRAAEAGGLLVDAMIDTLDGSKENSSSVPLMVVENGCGSPCIDLRQVSSELAAAAKDADLV</sequence>
<dbReference type="GO" id="GO:0015937">
    <property type="term" value="P:coenzyme A biosynthetic process"/>
    <property type="evidence" value="ECO:0007669"/>
    <property type="project" value="InterPro"/>
</dbReference>
<dbReference type="Pfam" id="PF03630">
    <property type="entry name" value="Fumble"/>
    <property type="match status" value="2"/>
</dbReference>
<proteinExistence type="predicted"/>
<dbReference type="SUPFAM" id="SSF53067">
    <property type="entry name" value="Actin-like ATPase domain"/>
    <property type="match status" value="3"/>
</dbReference>
<dbReference type="InterPro" id="IPR043129">
    <property type="entry name" value="ATPase_NBD"/>
</dbReference>
<gene>
    <name evidence="12" type="ORF">FSB_LOCUS38707</name>
</gene>
<dbReference type="SUPFAM" id="SSF111321">
    <property type="entry name" value="AF1104-like"/>
    <property type="match status" value="2"/>
</dbReference>
<dbReference type="FunFam" id="3.30.420.510:FF:000003">
    <property type="entry name" value="Pantothenate kinase 2"/>
    <property type="match status" value="1"/>
</dbReference>
<accession>A0A2N9HFV6</accession>
<dbReference type="InterPro" id="IPR026960">
    <property type="entry name" value="RVT-Znf"/>
</dbReference>
<dbReference type="GO" id="GO:0005634">
    <property type="term" value="C:nucleus"/>
    <property type="evidence" value="ECO:0007669"/>
    <property type="project" value="TreeGrafter"/>
</dbReference>
<dbReference type="InterPro" id="IPR035073">
    <property type="entry name" value="At2g17340_3_helix_bundle"/>
</dbReference>
<dbReference type="GO" id="GO:0046872">
    <property type="term" value="F:metal ion binding"/>
    <property type="evidence" value="ECO:0007669"/>
    <property type="project" value="UniProtKB-KW"/>
</dbReference>
<dbReference type="GO" id="GO:0004594">
    <property type="term" value="F:pantothenate kinase activity"/>
    <property type="evidence" value="ECO:0007669"/>
    <property type="project" value="TreeGrafter"/>
</dbReference>
<dbReference type="CDD" id="cd24123">
    <property type="entry name" value="ASKHA_NBD_PanK-II_Pank4"/>
    <property type="match status" value="1"/>
</dbReference>
<keyword evidence="6" id="KW-0378">Hydrolase</keyword>
<reference evidence="12" key="1">
    <citation type="submission" date="2018-02" db="EMBL/GenBank/DDBJ databases">
        <authorList>
            <person name="Cohen D.B."/>
            <person name="Kent A.D."/>
        </authorList>
    </citation>
    <scope>NUCLEOTIDE SEQUENCE</scope>
</reference>
<dbReference type="Gene3D" id="3.30.420.40">
    <property type="match status" value="1"/>
</dbReference>
<keyword evidence="7" id="KW-0067">ATP-binding</keyword>
<evidence type="ECO:0000256" key="6">
    <source>
        <dbReference type="ARBA" id="ARBA00022801"/>
    </source>
</evidence>
<dbReference type="Gene3D" id="3.60.10.10">
    <property type="entry name" value="Endonuclease/exonuclease/phosphatase"/>
    <property type="match status" value="1"/>
</dbReference>
<keyword evidence="9" id="KW-0464">Manganese</keyword>
<feature type="region of interest" description="Disordered" evidence="10">
    <location>
        <begin position="31"/>
        <end position="55"/>
    </location>
</feature>
<dbReference type="Gene3D" id="6.10.10.60">
    <property type="match status" value="1"/>
</dbReference>
<dbReference type="InterPro" id="IPR004567">
    <property type="entry name" value="Type_II_PanK"/>
</dbReference>
<evidence type="ECO:0000256" key="4">
    <source>
        <dbReference type="ARBA" id="ARBA00022723"/>
    </source>
</evidence>
<dbReference type="InterPro" id="IPR036075">
    <property type="entry name" value="ARMT-1-like_metal-bd_sf"/>
</dbReference>